<evidence type="ECO:0000256" key="4">
    <source>
        <dbReference type="PROSITE-ProRule" id="PRU00409"/>
    </source>
</evidence>
<gene>
    <name evidence="6" type="ORF">BLA60_27665</name>
</gene>
<dbReference type="SUPFAM" id="SSF56059">
    <property type="entry name" value="Glutathione synthetase ATP-binding domain-like"/>
    <property type="match status" value="1"/>
</dbReference>
<evidence type="ECO:0000256" key="1">
    <source>
        <dbReference type="ARBA" id="ARBA00022598"/>
    </source>
</evidence>
<organism evidence="6 7">
    <name type="scientific">Actinophytocola xinjiangensis</name>
    <dbReference type="NCBI Taxonomy" id="485602"/>
    <lineage>
        <taxon>Bacteria</taxon>
        <taxon>Bacillati</taxon>
        <taxon>Actinomycetota</taxon>
        <taxon>Actinomycetes</taxon>
        <taxon>Pseudonocardiales</taxon>
        <taxon>Pseudonocardiaceae</taxon>
    </lineage>
</organism>
<name>A0A7Z0WHH2_9PSEU</name>
<dbReference type="GO" id="GO:0046872">
    <property type="term" value="F:metal ion binding"/>
    <property type="evidence" value="ECO:0007669"/>
    <property type="project" value="InterPro"/>
</dbReference>
<evidence type="ECO:0000256" key="3">
    <source>
        <dbReference type="ARBA" id="ARBA00022840"/>
    </source>
</evidence>
<evidence type="ECO:0000313" key="6">
    <source>
        <dbReference type="EMBL" id="OLF07352.1"/>
    </source>
</evidence>
<keyword evidence="1" id="KW-0436">Ligase</keyword>
<dbReference type="Gene3D" id="3.30.470.20">
    <property type="entry name" value="ATP-grasp fold, B domain"/>
    <property type="match status" value="1"/>
</dbReference>
<dbReference type="OrthoDB" id="24041at2"/>
<comment type="caution">
    <text evidence="6">The sequence shown here is derived from an EMBL/GenBank/DDBJ whole genome shotgun (WGS) entry which is preliminary data.</text>
</comment>
<reference evidence="6 7" key="1">
    <citation type="submission" date="2016-12" db="EMBL/GenBank/DDBJ databases">
        <title>The draft genome sequence of Actinophytocola xinjiangensis.</title>
        <authorList>
            <person name="Wang W."/>
            <person name="Yuan L."/>
        </authorList>
    </citation>
    <scope>NUCLEOTIDE SEQUENCE [LARGE SCALE GENOMIC DNA]</scope>
    <source>
        <strain evidence="6 7">CGMCC 4.4663</strain>
    </source>
</reference>
<proteinExistence type="predicted"/>
<dbReference type="PANTHER" id="PTHR43585:SF2">
    <property type="entry name" value="ATP-GRASP ENZYME FSQD"/>
    <property type="match status" value="1"/>
</dbReference>
<evidence type="ECO:0000313" key="7">
    <source>
        <dbReference type="Proteomes" id="UP000185696"/>
    </source>
</evidence>
<feature type="domain" description="ATP-grasp" evidence="5">
    <location>
        <begin position="136"/>
        <end position="333"/>
    </location>
</feature>
<evidence type="ECO:0000256" key="2">
    <source>
        <dbReference type="ARBA" id="ARBA00022741"/>
    </source>
</evidence>
<keyword evidence="3 4" id="KW-0067">ATP-binding</keyword>
<dbReference type="InterPro" id="IPR052032">
    <property type="entry name" value="ATP-dep_AA_Ligase"/>
</dbReference>
<protein>
    <recommendedName>
        <fullName evidence="5">ATP-grasp domain-containing protein</fullName>
    </recommendedName>
</protein>
<keyword evidence="7" id="KW-1185">Reference proteome</keyword>
<dbReference type="Proteomes" id="UP000185696">
    <property type="component" value="Unassembled WGS sequence"/>
</dbReference>
<dbReference type="EMBL" id="MSIF01000016">
    <property type="protein sequence ID" value="OLF07352.1"/>
    <property type="molecule type" value="Genomic_DNA"/>
</dbReference>
<dbReference type="GO" id="GO:0005524">
    <property type="term" value="F:ATP binding"/>
    <property type="evidence" value="ECO:0007669"/>
    <property type="project" value="UniProtKB-UniRule"/>
</dbReference>
<dbReference type="GO" id="GO:0016874">
    <property type="term" value="F:ligase activity"/>
    <property type="evidence" value="ECO:0007669"/>
    <property type="project" value="UniProtKB-KW"/>
</dbReference>
<dbReference type="PROSITE" id="PS50975">
    <property type="entry name" value="ATP_GRASP"/>
    <property type="match status" value="1"/>
</dbReference>
<dbReference type="AlphaFoldDB" id="A0A7Z0WHH2"/>
<sequence>MPPAPAPDHRTAAFVLTGAFRVVCRNHKYLTALARRGLRVLVLCPESSRAQVEAMRRALPDPLRVIAEVAYAAGDLDREGSFTPDVLAVVQDWRDRYRIVGVYAMEETLVEPTGLVCDLLGVPAPGLRASRVCRSKYLQRGYLARFSPRSVVLPPGRRHAVDLTAQQYPVVVKPATRHASSGVLACADAEEVAALLRTYPTHETVLVEQKVVGHEYSVESLVRGGEVRFASVTRKETTDTTGRTFVELVHSVPCGPVRTAGRDVVELLLAVDAEVLRALDFADGVAHSEWRVTDDGEPYLMEIASRTPGDGLTLLYEYACGRPIEEQIVRIALGEDVDYPPPRRHARQIYLHGAGVLHDVTVDWPGVEPVWLADTDLWPAAEPGRAGDPPTLRMVLVLKERGAPLGELTSSDDRVVTVFIDADTETELDDLERRVRAAVTMSVEPVGAVTV</sequence>
<keyword evidence="2 4" id="KW-0547">Nucleotide-binding</keyword>
<dbReference type="PANTHER" id="PTHR43585">
    <property type="entry name" value="FUMIPYRROLE BIOSYNTHESIS PROTEIN C"/>
    <property type="match status" value="1"/>
</dbReference>
<evidence type="ECO:0000259" key="5">
    <source>
        <dbReference type="PROSITE" id="PS50975"/>
    </source>
</evidence>
<dbReference type="InterPro" id="IPR011761">
    <property type="entry name" value="ATP-grasp"/>
</dbReference>
<dbReference type="RefSeq" id="WP_075135944.1">
    <property type="nucleotide sequence ID" value="NZ_MSIF01000016.1"/>
</dbReference>
<dbReference type="Pfam" id="PF13535">
    <property type="entry name" value="ATP-grasp_4"/>
    <property type="match status" value="1"/>
</dbReference>
<accession>A0A7Z0WHH2</accession>